<accession>A0A9R0I256</accession>
<evidence type="ECO:0000259" key="1">
    <source>
        <dbReference type="Pfam" id="PF23622"/>
    </source>
</evidence>
<dbReference type="Gene3D" id="3.80.10.10">
    <property type="entry name" value="Ribonuclease Inhibitor"/>
    <property type="match status" value="1"/>
</dbReference>
<evidence type="ECO:0000313" key="3">
    <source>
        <dbReference type="RefSeq" id="XP_021841206.2"/>
    </source>
</evidence>
<feature type="domain" description="At1g61320/AtMIF1 LRR" evidence="1">
    <location>
        <begin position="110"/>
        <end position="362"/>
    </location>
</feature>
<reference evidence="3" key="2">
    <citation type="submission" date="2025-08" db="UniProtKB">
        <authorList>
            <consortium name="RefSeq"/>
        </authorList>
    </citation>
    <scope>IDENTIFICATION</scope>
    <source>
        <tissue evidence="3">Leaf</tissue>
    </source>
</reference>
<dbReference type="PANTHER" id="PTHR31900:SF31">
    <property type="entry name" value="F-BOX_LRR-REPEAT PROTEIN 13-LIKE"/>
    <property type="match status" value="1"/>
</dbReference>
<keyword evidence="2" id="KW-1185">Reference proteome</keyword>
<sequence length="494" mass="56051">MAVKFTAVHKNKKRKKSNQIKVKEDIISSLHDDYLVDILSLMSLDVAVATSFFARQWRDLWTEVTAIHINIKTSKGPFKYWNTFQEKILPKLTSPLIRRFGLDINCGALSTYASDQIDLWYQLISARWKIEEVKVKSNGFEGHISFPTIFKIPTLVVLELSGDIDSFVISVDEVNLPNLKKLSIQIDFTQSTQYLFIEKLDEYCPLLEELSLKCCKVRGGGLLIPGHVPLSGKNLKRLSVQHSGYNPAKIIDIDAPRLEYLTLYSSIDLFRFVSTPIGLVEAHIGGNLHNGLMTSKLFDSICNLRTLTLRRAMISETPTLFSDLTHLICTISRSEADFNAVLGLLERCPVLEALILNITTTCRYEKVSEPAFMLTRVEKVWMKFGSSLLLNKDALNMMNYMLSSARVLKELVLEVTGWSHTDFSDDDSDSDVSDGDVSEEEENLEVEACREAFEWARCSFSRYQVDFLGKYLQIKLSGDEPKLIRTSKGRIICI</sequence>
<name>A0A9R0I256_SPIOL</name>
<dbReference type="KEGG" id="soe:110781296"/>
<dbReference type="Proteomes" id="UP000813463">
    <property type="component" value="Chromosome 6"/>
</dbReference>
<protein>
    <submittedName>
        <fullName evidence="3">F-box/LRR-repeat protein At3g59190-like</fullName>
    </submittedName>
</protein>
<dbReference type="Pfam" id="PF23622">
    <property type="entry name" value="LRR_At1g61320_AtMIF1"/>
    <property type="match status" value="1"/>
</dbReference>
<dbReference type="SUPFAM" id="SSF52047">
    <property type="entry name" value="RNI-like"/>
    <property type="match status" value="1"/>
</dbReference>
<dbReference type="InterPro" id="IPR055357">
    <property type="entry name" value="LRR_At1g61320_AtMIF1"/>
</dbReference>
<dbReference type="GeneID" id="110781296"/>
<gene>
    <name evidence="3" type="primary">LOC110781296</name>
</gene>
<proteinExistence type="predicted"/>
<dbReference type="InterPro" id="IPR050232">
    <property type="entry name" value="FBL13/AtMIF1-like"/>
</dbReference>
<dbReference type="RefSeq" id="XP_021841206.2">
    <property type="nucleotide sequence ID" value="XM_021985514.2"/>
</dbReference>
<organism evidence="2 3">
    <name type="scientific">Spinacia oleracea</name>
    <name type="common">Spinach</name>
    <dbReference type="NCBI Taxonomy" id="3562"/>
    <lineage>
        <taxon>Eukaryota</taxon>
        <taxon>Viridiplantae</taxon>
        <taxon>Streptophyta</taxon>
        <taxon>Embryophyta</taxon>
        <taxon>Tracheophyta</taxon>
        <taxon>Spermatophyta</taxon>
        <taxon>Magnoliopsida</taxon>
        <taxon>eudicotyledons</taxon>
        <taxon>Gunneridae</taxon>
        <taxon>Pentapetalae</taxon>
        <taxon>Caryophyllales</taxon>
        <taxon>Chenopodiaceae</taxon>
        <taxon>Chenopodioideae</taxon>
        <taxon>Anserineae</taxon>
        <taxon>Spinacia</taxon>
    </lineage>
</organism>
<dbReference type="PANTHER" id="PTHR31900">
    <property type="entry name" value="F-BOX/RNI SUPERFAMILY PROTEIN-RELATED"/>
    <property type="match status" value="1"/>
</dbReference>
<dbReference type="InterPro" id="IPR032675">
    <property type="entry name" value="LRR_dom_sf"/>
</dbReference>
<evidence type="ECO:0000313" key="2">
    <source>
        <dbReference type="Proteomes" id="UP000813463"/>
    </source>
</evidence>
<dbReference type="AlphaFoldDB" id="A0A9R0I256"/>
<reference evidence="2" key="1">
    <citation type="journal article" date="2021" name="Nat. Commun.">
        <title>Genomic analyses provide insights into spinach domestication and the genetic basis of agronomic traits.</title>
        <authorList>
            <person name="Cai X."/>
            <person name="Sun X."/>
            <person name="Xu C."/>
            <person name="Sun H."/>
            <person name="Wang X."/>
            <person name="Ge C."/>
            <person name="Zhang Z."/>
            <person name="Wang Q."/>
            <person name="Fei Z."/>
            <person name="Jiao C."/>
            <person name="Wang Q."/>
        </authorList>
    </citation>
    <scope>NUCLEOTIDE SEQUENCE [LARGE SCALE GENOMIC DNA]</scope>
    <source>
        <strain evidence="2">cv. Varoflay</strain>
    </source>
</reference>